<gene>
    <name evidence="2" type="ORF">M569_08709</name>
</gene>
<feature type="non-terminal residue" evidence="2">
    <location>
        <position position="1"/>
    </location>
</feature>
<dbReference type="SMART" id="SM00516">
    <property type="entry name" value="SEC14"/>
    <property type="match status" value="1"/>
</dbReference>
<dbReference type="SUPFAM" id="SSF52087">
    <property type="entry name" value="CRAL/TRIO domain"/>
    <property type="match status" value="1"/>
</dbReference>
<keyword evidence="3" id="KW-1185">Reference proteome</keyword>
<dbReference type="AlphaFoldDB" id="S8CGI3"/>
<evidence type="ECO:0000259" key="1">
    <source>
        <dbReference type="PROSITE" id="PS50191"/>
    </source>
</evidence>
<dbReference type="InterPro" id="IPR036273">
    <property type="entry name" value="CRAL/TRIO_N_dom_sf"/>
</dbReference>
<dbReference type="GO" id="GO:0008526">
    <property type="term" value="F:phosphatidylinositol transfer activity"/>
    <property type="evidence" value="ECO:0007669"/>
    <property type="project" value="TreeGrafter"/>
</dbReference>
<dbReference type="InterPro" id="IPR011074">
    <property type="entry name" value="CRAL/TRIO_N_dom"/>
</dbReference>
<dbReference type="Pfam" id="PF00650">
    <property type="entry name" value="CRAL_TRIO"/>
    <property type="match status" value="1"/>
</dbReference>
<dbReference type="InterPro" id="IPR001251">
    <property type="entry name" value="CRAL-TRIO_dom"/>
</dbReference>
<dbReference type="OrthoDB" id="75724at2759"/>
<dbReference type="CDD" id="cd00170">
    <property type="entry name" value="SEC14"/>
    <property type="match status" value="1"/>
</dbReference>
<dbReference type="PROSITE" id="PS50191">
    <property type="entry name" value="CRAL_TRIO"/>
    <property type="match status" value="1"/>
</dbReference>
<feature type="non-terminal residue" evidence="2">
    <location>
        <position position="239"/>
    </location>
</feature>
<evidence type="ECO:0000313" key="2">
    <source>
        <dbReference type="EMBL" id="EPS66064.1"/>
    </source>
</evidence>
<evidence type="ECO:0000313" key="3">
    <source>
        <dbReference type="Proteomes" id="UP000015453"/>
    </source>
</evidence>
<proteinExistence type="predicted"/>
<organism evidence="2 3">
    <name type="scientific">Genlisea aurea</name>
    <dbReference type="NCBI Taxonomy" id="192259"/>
    <lineage>
        <taxon>Eukaryota</taxon>
        <taxon>Viridiplantae</taxon>
        <taxon>Streptophyta</taxon>
        <taxon>Embryophyta</taxon>
        <taxon>Tracheophyta</taxon>
        <taxon>Spermatophyta</taxon>
        <taxon>Magnoliopsida</taxon>
        <taxon>eudicotyledons</taxon>
        <taxon>Gunneridae</taxon>
        <taxon>Pentapetalae</taxon>
        <taxon>asterids</taxon>
        <taxon>lamiids</taxon>
        <taxon>Lamiales</taxon>
        <taxon>Lentibulariaceae</taxon>
        <taxon>Genlisea</taxon>
    </lineage>
</organism>
<sequence length="239" mass="28063">QINEVIKLLGIVADKFPSHCSDAAILRFLRARNWSAKKAARMFKENLKWRIAYKPDKIQWEDVAKEAETGRVYRANYFDKHGRAVLVLRPGFQNSSCAEEQIKYLVYCMESVISNPGHVQEQMVWLIDFENWNPSCISVKVTKETARVLQDHYPERLGVALLYNPPKLFESFWLLVKPFLEHKTYKKVKFVYSDQPQSKKIMEALFDMDELGSCFGGKNTDNFNYRAYSERMKDEEERL</sequence>
<dbReference type="Pfam" id="PF03765">
    <property type="entry name" value="CRAL_TRIO_N"/>
    <property type="match status" value="1"/>
</dbReference>
<dbReference type="PRINTS" id="PR00180">
    <property type="entry name" value="CRETINALDHBP"/>
</dbReference>
<protein>
    <recommendedName>
        <fullName evidence="1">CRAL-TRIO domain-containing protein</fullName>
    </recommendedName>
</protein>
<accession>S8CGI3</accession>
<dbReference type="SUPFAM" id="SSF46938">
    <property type="entry name" value="CRAL/TRIO N-terminal domain"/>
    <property type="match status" value="1"/>
</dbReference>
<reference evidence="2 3" key="1">
    <citation type="journal article" date="2013" name="BMC Genomics">
        <title>The miniature genome of a carnivorous plant Genlisea aurea contains a low number of genes and short non-coding sequences.</title>
        <authorList>
            <person name="Leushkin E.V."/>
            <person name="Sutormin R.A."/>
            <person name="Nabieva E.R."/>
            <person name="Penin A.A."/>
            <person name="Kondrashov A.S."/>
            <person name="Logacheva M.D."/>
        </authorList>
    </citation>
    <scope>NUCLEOTIDE SEQUENCE [LARGE SCALE GENOMIC DNA]</scope>
</reference>
<name>S8CGI3_9LAMI</name>
<dbReference type="Gene3D" id="3.40.525.10">
    <property type="entry name" value="CRAL-TRIO lipid binding domain"/>
    <property type="match status" value="1"/>
</dbReference>
<dbReference type="SMART" id="SM01100">
    <property type="entry name" value="CRAL_TRIO_N"/>
    <property type="match status" value="1"/>
</dbReference>
<dbReference type="EMBL" id="AUSU01003887">
    <property type="protein sequence ID" value="EPS66064.1"/>
    <property type="molecule type" value="Genomic_DNA"/>
</dbReference>
<dbReference type="PANTHER" id="PTHR45824:SF18">
    <property type="entry name" value="OS01G0264700 PROTEIN"/>
    <property type="match status" value="1"/>
</dbReference>
<dbReference type="Proteomes" id="UP000015453">
    <property type="component" value="Unassembled WGS sequence"/>
</dbReference>
<dbReference type="InterPro" id="IPR036865">
    <property type="entry name" value="CRAL-TRIO_dom_sf"/>
</dbReference>
<feature type="domain" description="CRAL-TRIO" evidence="1">
    <location>
        <begin position="60"/>
        <end position="223"/>
    </location>
</feature>
<dbReference type="PANTHER" id="PTHR45824">
    <property type="entry name" value="GH16843P"/>
    <property type="match status" value="1"/>
</dbReference>
<dbReference type="InterPro" id="IPR052578">
    <property type="entry name" value="PI_Transfer_CRAL-TRIO"/>
</dbReference>
<comment type="caution">
    <text evidence="2">The sequence shown here is derived from an EMBL/GenBank/DDBJ whole genome shotgun (WGS) entry which is preliminary data.</text>
</comment>